<dbReference type="Pfam" id="PF01177">
    <property type="entry name" value="Asp_Glu_race"/>
    <property type="match status" value="1"/>
</dbReference>
<reference evidence="2" key="1">
    <citation type="submission" date="2021-03" db="EMBL/GenBank/DDBJ databases">
        <authorList>
            <person name="So Y."/>
        </authorList>
    </citation>
    <scope>NUCLEOTIDE SEQUENCE</scope>
    <source>
        <strain evidence="2">SG15</strain>
    </source>
</reference>
<dbReference type="Proteomes" id="UP000677537">
    <property type="component" value="Unassembled WGS sequence"/>
</dbReference>
<protein>
    <recommendedName>
        <fullName evidence="4">Hydantoin racemase</fullName>
    </recommendedName>
</protein>
<dbReference type="Gene3D" id="3.40.50.12500">
    <property type="match status" value="1"/>
</dbReference>
<name>A0A940N1E9_9PROT</name>
<dbReference type="InterPro" id="IPR015942">
    <property type="entry name" value="Asp/Glu/hydantoin_racemase"/>
</dbReference>
<keyword evidence="3" id="KW-1185">Reference proteome</keyword>
<dbReference type="RefSeq" id="WP_209375800.1">
    <property type="nucleotide sequence ID" value="NZ_JAGIZA010000013.1"/>
</dbReference>
<evidence type="ECO:0008006" key="4">
    <source>
        <dbReference type="Google" id="ProtNLM"/>
    </source>
</evidence>
<evidence type="ECO:0000313" key="3">
    <source>
        <dbReference type="Proteomes" id="UP000677537"/>
    </source>
</evidence>
<evidence type="ECO:0000313" key="2">
    <source>
        <dbReference type="EMBL" id="MBP0495002.1"/>
    </source>
</evidence>
<dbReference type="AlphaFoldDB" id="A0A940N1E9"/>
<dbReference type="GO" id="GO:0047661">
    <property type="term" value="F:amino-acid racemase activity"/>
    <property type="evidence" value="ECO:0007669"/>
    <property type="project" value="InterPro"/>
</dbReference>
<proteinExistence type="inferred from homology"/>
<accession>A0A940N1E9</accession>
<gene>
    <name evidence="2" type="ORF">J5Y10_19625</name>
</gene>
<organism evidence="2 3">
    <name type="scientific">Roseomonas indoligenes</name>
    <dbReference type="NCBI Taxonomy" id="2820811"/>
    <lineage>
        <taxon>Bacteria</taxon>
        <taxon>Pseudomonadati</taxon>
        <taxon>Pseudomonadota</taxon>
        <taxon>Alphaproteobacteria</taxon>
        <taxon>Acetobacterales</taxon>
        <taxon>Roseomonadaceae</taxon>
        <taxon>Roseomonas</taxon>
    </lineage>
</organism>
<comment type="caution">
    <text evidence="2">The sequence shown here is derived from an EMBL/GenBank/DDBJ whole genome shotgun (WGS) entry which is preliminary data.</text>
</comment>
<dbReference type="InterPro" id="IPR053714">
    <property type="entry name" value="Iso_Racemase_Enz_sf"/>
</dbReference>
<comment type="similarity">
    <text evidence="1">Belongs to the HyuE racemase family.</text>
</comment>
<evidence type="ECO:0000256" key="1">
    <source>
        <dbReference type="ARBA" id="ARBA00038414"/>
    </source>
</evidence>
<sequence length="282" mass="30591">MATPRLMLINAFSLAPGAYALRPHSGTREDLVMDYANVAPLLAGVEWDVHAGAPATHGQWPVETKEEFMMVGVNRLPLVREACESGRFDAVVLLGGGDPGYPEAREIGRRYGIPVTSCAHAQMHIAVTQGHRFSIIDISETHNAQMANLVVGYRFTEHCASIRNVNFPLPRPAHQGEQSIAREKALALSGQPSAMLEAAVAAAEAAIEEDGAESIILGCSASYWMQPFLQQRLKEMGWSIPVLEGYRSAVALAKLLVSLGLDASGIAFPSDQPRRWRARKPV</sequence>
<dbReference type="EMBL" id="JAGIZA010000013">
    <property type="protein sequence ID" value="MBP0495002.1"/>
    <property type="molecule type" value="Genomic_DNA"/>
</dbReference>